<dbReference type="OrthoDB" id="9805479at2"/>
<evidence type="ECO:0000313" key="3">
    <source>
        <dbReference type="EMBL" id="TBW21113.1"/>
    </source>
</evidence>
<accession>A0A4Q9UZE4</accession>
<sequence>MFDIFAVCFVAFLLLSNIGATKLIEAGPLIFDGGAILFPLTYVIGDVLSEVYGFRLARRAIVMGFVLSIVASVVFWLIILAPPAADYQDQQAFQTVLGVVPRFVIASLAGYLVGQLLNSWVLVKIKARSGENNLWFRLIGSTVVGEFADTAIFCVIAWIGVMDWGVILNLMFVGYIYKVGVEVVLLPVTYTVVGWVKRHEITYHGTPDALDTQAADTQTAGTHAATGARGDVTSSANESSMAIQH</sequence>
<dbReference type="InterPro" id="IPR003744">
    <property type="entry name" value="YhhQ"/>
</dbReference>
<feature type="transmembrane region" description="Helical" evidence="1">
    <location>
        <begin position="30"/>
        <end position="48"/>
    </location>
</feature>
<dbReference type="PANTHER" id="PTHR34300">
    <property type="entry name" value="QUEUOSINE PRECURSOR TRANSPORTER-RELATED"/>
    <property type="match status" value="1"/>
</dbReference>
<evidence type="ECO:0000256" key="2">
    <source>
        <dbReference type="SAM" id="MobiDB-lite"/>
    </source>
</evidence>
<keyword evidence="1" id="KW-0812">Transmembrane</keyword>
<comment type="similarity">
    <text evidence="1">Belongs to the vitamin uptake transporter (VUT/ECF) (TC 2.A.88) family. Q precursor transporter subfamily.</text>
</comment>
<dbReference type="GO" id="GO:0022857">
    <property type="term" value="F:transmembrane transporter activity"/>
    <property type="evidence" value="ECO:0007669"/>
    <property type="project" value="UniProtKB-UniRule"/>
</dbReference>
<dbReference type="GO" id="GO:0005886">
    <property type="term" value="C:plasma membrane"/>
    <property type="evidence" value="ECO:0007669"/>
    <property type="project" value="UniProtKB-SubCell"/>
</dbReference>
<feature type="transmembrane region" description="Helical" evidence="1">
    <location>
        <begin position="135"/>
        <end position="161"/>
    </location>
</feature>
<feature type="compositionally biased region" description="Low complexity" evidence="2">
    <location>
        <begin position="221"/>
        <end position="231"/>
    </location>
</feature>
<gene>
    <name evidence="3" type="ORF">EZJ44_06705</name>
</gene>
<evidence type="ECO:0000256" key="1">
    <source>
        <dbReference type="HAMAP-Rule" id="MF_02088"/>
    </source>
</evidence>
<keyword evidence="1" id="KW-0472">Membrane</keyword>
<keyword evidence="1" id="KW-1003">Cell membrane</keyword>
<evidence type="ECO:0000313" key="4">
    <source>
        <dbReference type="Proteomes" id="UP000293036"/>
    </source>
</evidence>
<proteinExistence type="inferred from homology"/>
<feature type="transmembrane region" description="Helical" evidence="1">
    <location>
        <begin position="167"/>
        <end position="193"/>
    </location>
</feature>
<feature type="transmembrane region" description="Helical" evidence="1">
    <location>
        <begin position="99"/>
        <end position="123"/>
    </location>
</feature>
<dbReference type="EMBL" id="SJDT01000005">
    <property type="protein sequence ID" value="TBW21113.1"/>
    <property type="molecule type" value="Genomic_DNA"/>
</dbReference>
<dbReference type="NCBIfam" id="TIGR00697">
    <property type="entry name" value="queuosine precursor transporter"/>
    <property type="match status" value="1"/>
</dbReference>
<organism evidence="3 4">
    <name type="scientific">Arcanobacterium bovis</name>
    <dbReference type="NCBI Taxonomy" id="2529275"/>
    <lineage>
        <taxon>Bacteria</taxon>
        <taxon>Bacillati</taxon>
        <taxon>Actinomycetota</taxon>
        <taxon>Actinomycetes</taxon>
        <taxon>Actinomycetales</taxon>
        <taxon>Actinomycetaceae</taxon>
        <taxon>Arcanobacterium</taxon>
    </lineage>
</organism>
<protein>
    <recommendedName>
        <fullName evidence="1">Probable queuosine precursor transporter</fullName>
        <shortName evidence="1">Q precursor transporter</shortName>
    </recommendedName>
</protein>
<feature type="compositionally biased region" description="Polar residues" evidence="2">
    <location>
        <begin position="232"/>
        <end position="245"/>
    </location>
</feature>
<dbReference type="HAMAP" id="MF_02088">
    <property type="entry name" value="Q_prec_transport"/>
    <property type="match status" value="1"/>
</dbReference>
<dbReference type="PANTHER" id="PTHR34300:SF2">
    <property type="entry name" value="QUEUOSINE PRECURSOR TRANSPORTER-RELATED"/>
    <property type="match status" value="1"/>
</dbReference>
<reference evidence="3 4" key="1">
    <citation type="submission" date="2019-02" db="EMBL/GenBank/DDBJ databases">
        <title>Arcanobacterium bovis sp. nov., isolated from the milk of a cow with mastitis.</title>
        <authorList>
            <person name="Sammra O."/>
            <person name="Foster G."/>
            <person name="Hassan A."/>
            <person name="Alssahen M."/>
            <person name="Laemmler C."/>
            <person name="Borowiak M."/>
            <person name="Malorny B."/>
            <person name="Abdulmawjood A."/>
        </authorList>
    </citation>
    <scope>NUCLEOTIDE SEQUENCE [LARGE SCALE GENOMIC DNA]</scope>
    <source>
        <strain evidence="3 4">C605018/01/1</strain>
    </source>
</reference>
<name>A0A4Q9UZE4_9ACTO</name>
<keyword evidence="4" id="KW-1185">Reference proteome</keyword>
<comment type="function">
    <text evidence="1">Involved in the import of queuosine (Q) precursors, required for Q precursor salvage.</text>
</comment>
<keyword evidence="1" id="KW-1133">Transmembrane helix</keyword>
<dbReference type="Pfam" id="PF02592">
    <property type="entry name" value="Vut_1"/>
    <property type="match status" value="1"/>
</dbReference>
<dbReference type="Proteomes" id="UP000293036">
    <property type="component" value="Unassembled WGS sequence"/>
</dbReference>
<dbReference type="AlphaFoldDB" id="A0A4Q9UZE4"/>
<feature type="transmembrane region" description="Helical" evidence="1">
    <location>
        <begin position="60"/>
        <end position="79"/>
    </location>
</feature>
<keyword evidence="1" id="KW-0813">Transport</keyword>
<comment type="subcellular location">
    <subcellularLocation>
        <location evidence="1">Cell membrane</location>
        <topology evidence="1">Multi-pass membrane protein</topology>
    </subcellularLocation>
</comment>
<comment type="caution">
    <text evidence="3">The sequence shown here is derived from an EMBL/GenBank/DDBJ whole genome shotgun (WGS) entry which is preliminary data.</text>
</comment>
<feature type="region of interest" description="Disordered" evidence="2">
    <location>
        <begin position="221"/>
        <end position="245"/>
    </location>
</feature>